<sequence>MARQKGRGAREQNRADRRNEYATLVAPHFKGLVVPESPADRIILFGDELVDLALQLAPQIPDGQLVLITSEYDRWQAASEALAKFANATVLQELAELRDPDGFPTEPWSLAVMLVPFQLGAKTVLDLMRDLFSWLRAGSPIYLGGSRMHEWQVTSDRFSAMAGPLTVLYNGDPVKIAKGMARGGSLVSAE</sequence>
<evidence type="ECO:0000313" key="2">
    <source>
        <dbReference type="Proteomes" id="UP000050277"/>
    </source>
</evidence>
<dbReference type="OrthoDB" id="9820661at2"/>
<reference evidence="1 2" key="1">
    <citation type="submission" date="2015-07" db="EMBL/GenBank/DDBJ databases">
        <title>Whole genome sequence of Herpetosiphon geysericola DSM 7119.</title>
        <authorList>
            <person name="Hemp J."/>
            <person name="Ward L.M."/>
            <person name="Pace L.A."/>
            <person name="Fischer W.W."/>
        </authorList>
    </citation>
    <scope>NUCLEOTIDE SEQUENCE [LARGE SCALE GENOMIC DNA]</scope>
    <source>
        <strain evidence="1 2">DSM 7119</strain>
    </source>
</reference>
<comment type="caution">
    <text evidence="1">The sequence shown here is derived from an EMBL/GenBank/DDBJ whole genome shotgun (WGS) entry which is preliminary data.</text>
</comment>
<evidence type="ECO:0000313" key="1">
    <source>
        <dbReference type="EMBL" id="KPL85249.1"/>
    </source>
</evidence>
<name>A0A0P6YJE9_9CHLR</name>
<protein>
    <submittedName>
        <fullName evidence="1">Uncharacterized protein</fullName>
    </submittedName>
</protein>
<gene>
    <name evidence="1" type="ORF">SE18_16315</name>
</gene>
<dbReference type="EMBL" id="LGKP01000025">
    <property type="protein sequence ID" value="KPL85249.1"/>
    <property type="molecule type" value="Genomic_DNA"/>
</dbReference>
<dbReference type="Proteomes" id="UP000050277">
    <property type="component" value="Unassembled WGS sequence"/>
</dbReference>
<keyword evidence="2" id="KW-1185">Reference proteome</keyword>
<dbReference type="AlphaFoldDB" id="A0A0P6YJE9"/>
<proteinExistence type="predicted"/>
<dbReference type="RefSeq" id="WP_054535528.1">
    <property type="nucleotide sequence ID" value="NZ_LGKP01000025.1"/>
</dbReference>
<accession>A0A0P6YJE9</accession>
<organism evidence="1 2">
    <name type="scientific">Herpetosiphon geysericola</name>
    <dbReference type="NCBI Taxonomy" id="70996"/>
    <lineage>
        <taxon>Bacteria</taxon>
        <taxon>Bacillati</taxon>
        <taxon>Chloroflexota</taxon>
        <taxon>Chloroflexia</taxon>
        <taxon>Herpetosiphonales</taxon>
        <taxon>Herpetosiphonaceae</taxon>
        <taxon>Herpetosiphon</taxon>
    </lineage>
</organism>
<dbReference type="STRING" id="70996.SE18_16315"/>